<dbReference type="AlphaFoldDB" id="A0A2K0WDX7"/>
<feature type="compositionally biased region" description="Acidic residues" evidence="1">
    <location>
        <begin position="96"/>
        <end position="105"/>
    </location>
</feature>
<dbReference type="STRING" id="42673.A0A2K0WDX7"/>
<reference evidence="2 3" key="1">
    <citation type="submission" date="2017-06" db="EMBL/GenBank/DDBJ databases">
        <title>Genome of Fusarium nygamai isolate CS10214.</title>
        <authorList>
            <person name="Gardiner D.M."/>
            <person name="Obanor F."/>
            <person name="Kazan K."/>
        </authorList>
    </citation>
    <scope>NUCLEOTIDE SEQUENCE [LARGE SCALE GENOMIC DNA]</scope>
    <source>
        <strain evidence="2 3">CS10214</strain>
    </source>
</reference>
<feature type="region of interest" description="Disordered" evidence="1">
    <location>
        <begin position="76"/>
        <end position="134"/>
    </location>
</feature>
<organism evidence="2 3">
    <name type="scientific">Gibberella nygamai</name>
    <name type="common">Bean root rot disease fungus</name>
    <name type="synonym">Fusarium nygamai</name>
    <dbReference type="NCBI Taxonomy" id="42673"/>
    <lineage>
        <taxon>Eukaryota</taxon>
        <taxon>Fungi</taxon>
        <taxon>Dikarya</taxon>
        <taxon>Ascomycota</taxon>
        <taxon>Pezizomycotina</taxon>
        <taxon>Sordariomycetes</taxon>
        <taxon>Hypocreomycetidae</taxon>
        <taxon>Hypocreales</taxon>
        <taxon>Nectriaceae</taxon>
        <taxon>Fusarium</taxon>
        <taxon>Fusarium fujikuroi species complex</taxon>
    </lineage>
</organism>
<dbReference type="EMBL" id="MTQA01000077">
    <property type="protein sequence ID" value="PNP80479.1"/>
    <property type="molecule type" value="Genomic_DNA"/>
</dbReference>
<dbReference type="OrthoDB" id="10558028at2759"/>
<proteinExistence type="predicted"/>
<keyword evidence="3" id="KW-1185">Reference proteome</keyword>
<gene>
    <name evidence="2" type="ORF">FNYG_06078</name>
</gene>
<protein>
    <submittedName>
        <fullName evidence="2">Uncharacterized protein</fullName>
    </submittedName>
</protein>
<accession>A0A2K0WDX7</accession>
<sequence length="233" mass="26007">MGHNNEEKVNGGVRLEVAILQALEHSPLLPRTPVLNPRLKEEAAQASEIQFNIKGADLGEDEIRLKTLLSPQEEAVVAPENETDGFQDLGDVDTVFGDDETVDDESAQKRANEEKRDLSRANSCDHQLQEDKEDSQDVDWAARRGEFAKESHWKLHLSLTYWFLVVLRSNAVPPLHEDSKPGLVKLQAAIDTQTIFNSCSIRPSKSSRTAFYCFLAGSAPVIPSVSKIKRIIY</sequence>
<evidence type="ECO:0000256" key="1">
    <source>
        <dbReference type="SAM" id="MobiDB-lite"/>
    </source>
</evidence>
<dbReference type="Proteomes" id="UP000236664">
    <property type="component" value="Unassembled WGS sequence"/>
</dbReference>
<evidence type="ECO:0000313" key="3">
    <source>
        <dbReference type="Proteomes" id="UP000236664"/>
    </source>
</evidence>
<evidence type="ECO:0000313" key="2">
    <source>
        <dbReference type="EMBL" id="PNP80479.1"/>
    </source>
</evidence>
<name>A0A2K0WDX7_GIBNY</name>
<comment type="caution">
    <text evidence="2">The sequence shown here is derived from an EMBL/GenBank/DDBJ whole genome shotgun (WGS) entry which is preliminary data.</text>
</comment>
<feature type="compositionally biased region" description="Basic and acidic residues" evidence="1">
    <location>
        <begin position="106"/>
        <end position="119"/>
    </location>
</feature>